<feature type="non-terminal residue" evidence="1">
    <location>
        <position position="62"/>
    </location>
</feature>
<dbReference type="EMBL" id="JH712607">
    <property type="protein sequence ID" value="EFO15231.1"/>
    <property type="molecule type" value="Genomic_DNA"/>
</dbReference>
<dbReference type="RefSeq" id="XP_003148838.1">
    <property type="nucleotide sequence ID" value="XM_003148790.1"/>
</dbReference>
<dbReference type="InParanoid" id="A0A1S0TK88"/>
<sequence length="62" mass="7187">MTKEEKHIKGVRNVRIYIPINGSQTIDFGFNVRNVFAFSLKSDKLNERPIILIRNGRLSREG</sequence>
<proteinExistence type="predicted"/>
<organism evidence="1">
    <name type="scientific">Loa loa</name>
    <name type="common">Eye worm</name>
    <name type="synonym">Filaria loa</name>
    <dbReference type="NCBI Taxonomy" id="7209"/>
    <lineage>
        <taxon>Eukaryota</taxon>
        <taxon>Metazoa</taxon>
        <taxon>Ecdysozoa</taxon>
        <taxon>Nematoda</taxon>
        <taxon>Chromadorea</taxon>
        <taxon>Rhabditida</taxon>
        <taxon>Spirurina</taxon>
        <taxon>Spiruromorpha</taxon>
        <taxon>Filarioidea</taxon>
        <taxon>Onchocercidae</taxon>
        <taxon>Loa</taxon>
    </lineage>
</organism>
<dbReference type="AlphaFoldDB" id="A0A1S0TK88"/>
<evidence type="ECO:0000313" key="1">
    <source>
        <dbReference type="EMBL" id="EFO15231.1"/>
    </source>
</evidence>
<reference evidence="1" key="1">
    <citation type="submission" date="2012-04" db="EMBL/GenBank/DDBJ databases">
        <title>The Genome Sequence of Loa loa.</title>
        <authorList>
            <consortium name="The Broad Institute Genome Sequencing Platform"/>
            <consortium name="Broad Institute Genome Sequencing Center for Infectious Disease"/>
            <person name="Nutman T.B."/>
            <person name="Fink D.L."/>
            <person name="Russ C."/>
            <person name="Young S."/>
            <person name="Zeng Q."/>
            <person name="Gargeya S."/>
            <person name="Alvarado L."/>
            <person name="Berlin A."/>
            <person name="Chapman S.B."/>
            <person name="Chen Z."/>
            <person name="Freedman E."/>
            <person name="Gellesch M."/>
            <person name="Goldberg J."/>
            <person name="Griggs A."/>
            <person name="Gujja S."/>
            <person name="Heilman E.R."/>
            <person name="Heiman D."/>
            <person name="Howarth C."/>
            <person name="Mehta T."/>
            <person name="Neiman D."/>
            <person name="Pearson M."/>
            <person name="Roberts A."/>
            <person name="Saif S."/>
            <person name="Shea T."/>
            <person name="Shenoy N."/>
            <person name="Sisk P."/>
            <person name="Stolte C."/>
            <person name="Sykes S."/>
            <person name="White J."/>
            <person name="Yandava C."/>
            <person name="Haas B."/>
            <person name="Henn M.R."/>
            <person name="Nusbaum C."/>
            <person name="Birren B."/>
        </authorList>
    </citation>
    <scope>NUCLEOTIDE SEQUENCE [LARGE SCALE GENOMIC DNA]</scope>
</reference>
<dbReference type="CTD" id="9950752"/>
<protein>
    <submittedName>
        <fullName evidence="1">Uncharacterized protein</fullName>
    </submittedName>
</protein>
<name>A0A1S0TK88_LOALO</name>
<accession>A0A1S0TK88</accession>
<dbReference type="GeneID" id="9950752"/>
<dbReference type="KEGG" id="loa:LOAG_13280"/>
<dbReference type="OrthoDB" id="5810361at2759"/>
<gene>
    <name evidence="1" type="ORF">LOAG_13280</name>
</gene>